<evidence type="ECO:0000313" key="14">
    <source>
        <dbReference type="EMBL" id="CAH1408266.1"/>
    </source>
</evidence>
<feature type="transmembrane region" description="Helical" evidence="13">
    <location>
        <begin position="319"/>
        <end position="341"/>
    </location>
</feature>
<dbReference type="InterPro" id="IPR001873">
    <property type="entry name" value="ENaC"/>
</dbReference>
<keyword evidence="11 12" id="KW-0407">Ion channel</keyword>
<keyword evidence="3 12" id="KW-0813">Transport</keyword>
<keyword evidence="9 13" id="KW-0472">Membrane</keyword>
<keyword evidence="10 12" id="KW-0739">Sodium transport</keyword>
<evidence type="ECO:0000256" key="13">
    <source>
        <dbReference type="SAM" id="Phobius"/>
    </source>
</evidence>
<evidence type="ECO:0000256" key="9">
    <source>
        <dbReference type="ARBA" id="ARBA00023136"/>
    </source>
</evidence>
<dbReference type="PRINTS" id="PR01078">
    <property type="entry name" value="AMINACHANNEL"/>
</dbReference>
<protein>
    <submittedName>
        <fullName evidence="14">Uncharacterized protein</fullName>
    </submittedName>
</protein>
<comment type="subcellular location">
    <subcellularLocation>
        <location evidence="1">Membrane</location>
        <topology evidence="1">Multi-pass membrane protein</topology>
    </subcellularLocation>
</comment>
<sequence length="352" mass="40435">MACKWANKHSQNCSRIFRKLLTDEGICYSFNILDKQDLFRDDVLSELKSDDDSEDLRVTGWSQDGGYTTEAFVDSYPRRALHSGSYGGIFIVPGAIREDADHYCKGPVEGFKVLIHNPAEYPVVGMRYLRIPLLQEVVIMVQPNIMTTSKNLISYSPQERHCYFPSERYLSYFKVYNQPNCEIECLTNYTYLECGCVALHMPRKEGMRFCGPRKKKCMVDAQYRLRISEVDVAYKSETMGSCDCLPACTSILYDRETTQAEFNFHAVLEAYNEDTVAFEPYDASRVSIFFKDVQFTTSHRNELYGIVDFLANVGGLLGLFYGVSVLSFVEVLYYSTLRLWANLKQIRRRSSA</sequence>
<keyword evidence="7" id="KW-0915">Sodium</keyword>
<evidence type="ECO:0000256" key="10">
    <source>
        <dbReference type="ARBA" id="ARBA00023201"/>
    </source>
</evidence>
<organism evidence="14 15">
    <name type="scientific">Nezara viridula</name>
    <name type="common">Southern green stink bug</name>
    <name type="synonym">Cimex viridulus</name>
    <dbReference type="NCBI Taxonomy" id="85310"/>
    <lineage>
        <taxon>Eukaryota</taxon>
        <taxon>Metazoa</taxon>
        <taxon>Ecdysozoa</taxon>
        <taxon>Arthropoda</taxon>
        <taxon>Hexapoda</taxon>
        <taxon>Insecta</taxon>
        <taxon>Pterygota</taxon>
        <taxon>Neoptera</taxon>
        <taxon>Paraneoptera</taxon>
        <taxon>Hemiptera</taxon>
        <taxon>Heteroptera</taxon>
        <taxon>Panheteroptera</taxon>
        <taxon>Pentatomomorpha</taxon>
        <taxon>Pentatomoidea</taxon>
        <taxon>Pentatomidae</taxon>
        <taxon>Pentatominae</taxon>
        <taxon>Nezara</taxon>
    </lineage>
</organism>
<dbReference type="AlphaFoldDB" id="A0A9P0MXW6"/>
<evidence type="ECO:0000256" key="3">
    <source>
        <dbReference type="ARBA" id="ARBA00022448"/>
    </source>
</evidence>
<dbReference type="Gene3D" id="2.60.470.10">
    <property type="entry name" value="Acid-sensing ion channels like domains"/>
    <property type="match status" value="1"/>
</dbReference>
<reference evidence="14" key="1">
    <citation type="submission" date="2022-01" db="EMBL/GenBank/DDBJ databases">
        <authorList>
            <person name="King R."/>
        </authorList>
    </citation>
    <scope>NUCLEOTIDE SEQUENCE</scope>
</reference>
<dbReference type="Pfam" id="PF00858">
    <property type="entry name" value="ASC"/>
    <property type="match status" value="1"/>
</dbReference>
<keyword evidence="6 13" id="KW-1133">Transmembrane helix</keyword>
<dbReference type="OrthoDB" id="6021021at2759"/>
<evidence type="ECO:0000256" key="4">
    <source>
        <dbReference type="ARBA" id="ARBA00022461"/>
    </source>
</evidence>
<evidence type="ECO:0000256" key="2">
    <source>
        <dbReference type="ARBA" id="ARBA00007193"/>
    </source>
</evidence>
<keyword evidence="8 12" id="KW-0406">Ion transport</keyword>
<evidence type="ECO:0000256" key="1">
    <source>
        <dbReference type="ARBA" id="ARBA00004141"/>
    </source>
</evidence>
<keyword evidence="15" id="KW-1185">Reference proteome</keyword>
<evidence type="ECO:0000256" key="12">
    <source>
        <dbReference type="RuleBase" id="RU000679"/>
    </source>
</evidence>
<keyword evidence="5 12" id="KW-0812">Transmembrane</keyword>
<evidence type="ECO:0000256" key="5">
    <source>
        <dbReference type="ARBA" id="ARBA00022692"/>
    </source>
</evidence>
<dbReference type="EMBL" id="OV725083">
    <property type="protein sequence ID" value="CAH1408266.1"/>
    <property type="molecule type" value="Genomic_DNA"/>
</dbReference>
<evidence type="ECO:0000256" key="7">
    <source>
        <dbReference type="ARBA" id="ARBA00023053"/>
    </source>
</evidence>
<proteinExistence type="inferred from homology"/>
<accession>A0A9P0MXW6</accession>
<evidence type="ECO:0000256" key="8">
    <source>
        <dbReference type="ARBA" id="ARBA00023065"/>
    </source>
</evidence>
<evidence type="ECO:0000256" key="6">
    <source>
        <dbReference type="ARBA" id="ARBA00022989"/>
    </source>
</evidence>
<dbReference type="Gene3D" id="1.10.287.770">
    <property type="entry name" value="YojJ-like"/>
    <property type="match status" value="1"/>
</dbReference>
<dbReference type="PANTHER" id="PTHR11690">
    <property type="entry name" value="AMILORIDE-SENSITIVE SODIUM CHANNEL-RELATED"/>
    <property type="match status" value="1"/>
</dbReference>
<name>A0A9P0MXW6_NEZVI</name>
<dbReference type="Proteomes" id="UP001152798">
    <property type="component" value="Chromosome 7"/>
</dbReference>
<dbReference type="PANTHER" id="PTHR11690:SF288">
    <property type="entry name" value="AMILORIDE-SENSITIVE NA+ CHANNEL-RELATED"/>
    <property type="match status" value="1"/>
</dbReference>
<gene>
    <name evidence="14" type="ORF">NEZAVI_LOCUS15830</name>
</gene>
<keyword evidence="4 12" id="KW-0894">Sodium channel</keyword>
<evidence type="ECO:0000256" key="11">
    <source>
        <dbReference type="ARBA" id="ARBA00023303"/>
    </source>
</evidence>
<dbReference type="GO" id="GO:0005886">
    <property type="term" value="C:plasma membrane"/>
    <property type="evidence" value="ECO:0007669"/>
    <property type="project" value="TreeGrafter"/>
</dbReference>
<evidence type="ECO:0000313" key="15">
    <source>
        <dbReference type="Proteomes" id="UP001152798"/>
    </source>
</evidence>
<comment type="similarity">
    <text evidence="2 12">Belongs to the amiloride-sensitive sodium channel (TC 1.A.6) family.</text>
</comment>
<dbReference type="GO" id="GO:0015280">
    <property type="term" value="F:ligand-gated sodium channel activity"/>
    <property type="evidence" value="ECO:0007669"/>
    <property type="project" value="TreeGrafter"/>
</dbReference>